<organism evidence="2">
    <name type="scientific">Rosellinia necatrix</name>
    <name type="common">White root-rot fungus</name>
    <dbReference type="NCBI Taxonomy" id="77044"/>
    <lineage>
        <taxon>Eukaryota</taxon>
        <taxon>Fungi</taxon>
        <taxon>Dikarya</taxon>
        <taxon>Ascomycota</taxon>
        <taxon>Pezizomycotina</taxon>
        <taxon>Sordariomycetes</taxon>
        <taxon>Xylariomycetidae</taxon>
        <taxon>Xylariales</taxon>
        <taxon>Xylariaceae</taxon>
        <taxon>Rosellinia</taxon>
    </lineage>
</organism>
<gene>
    <name evidence="2" type="ORF">SAMD00023353_6100390</name>
</gene>
<dbReference type="EMBL" id="DF977506">
    <property type="protein sequence ID" value="GAW26995.1"/>
    <property type="molecule type" value="Genomic_DNA"/>
</dbReference>
<sequence length="52" mass="6065">MLPTSPTQTHRLCLVVGYLISYPVRQIITSMWFHAELGTNYFLNELHRVCTI</sequence>
<evidence type="ECO:0000313" key="2">
    <source>
        <dbReference type="EMBL" id="GAW26995.1"/>
    </source>
</evidence>
<protein>
    <submittedName>
        <fullName evidence="2">Uncharacterized protein</fullName>
    </submittedName>
</protein>
<evidence type="ECO:0000313" key="3">
    <source>
        <dbReference type="Proteomes" id="UP000054516"/>
    </source>
</evidence>
<keyword evidence="1" id="KW-0812">Transmembrane</keyword>
<name>A0A1S8AAN1_ROSNE</name>
<keyword evidence="3" id="KW-1185">Reference proteome</keyword>
<accession>A0A1S8AAN1</accession>
<keyword evidence="1" id="KW-0472">Membrane</keyword>
<dbReference type="AlphaFoldDB" id="A0A1S8AAN1"/>
<dbReference type="Proteomes" id="UP000054516">
    <property type="component" value="Unassembled WGS sequence"/>
</dbReference>
<feature type="transmembrane region" description="Helical" evidence="1">
    <location>
        <begin position="12"/>
        <end position="33"/>
    </location>
</feature>
<reference evidence="2" key="1">
    <citation type="submission" date="2016-03" db="EMBL/GenBank/DDBJ databases">
        <title>Draft genome sequence of Rosellinia necatrix.</title>
        <authorList>
            <person name="Kanematsu S."/>
        </authorList>
    </citation>
    <scope>NUCLEOTIDE SEQUENCE [LARGE SCALE GENOMIC DNA]</scope>
    <source>
        <strain evidence="2">W97</strain>
    </source>
</reference>
<keyword evidence="1" id="KW-1133">Transmembrane helix</keyword>
<proteinExistence type="predicted"/>
<evidence type="ECO:0000256" key="1">
    <source>
        <dbReference type="SAM" id="Phobius"/>
    </source>
</evidence>